<protein>
    <submittedName>
        <fullName evidence="5">AAA family ATPase</fullName>
    </submittedName>
</protein>
<dbReference type="SUPFAM" id="SSF46894">
    <property type="entry name" value="C-terminal effector domain of the bipartite response regulators"/>
    <property type="match status" value="1"/>
</dbReference>
<dbReference type="CDD" id="cd06170">
    <property type="entry name" value="LuxR_C_like"/>
    <property type="match status" value="1"/>
</dbReference>
<feature type="domain" description="HTH luxR-type" evidence="4">
    <location>
        <begin position="789"/>
        <end position="851"/>
    </location>
</feature>
<dbReference type="SUPFAM" id="SSF52540">
    <property type="entry name" value="P-loop containing nucleoside triphosphate hydrolases"/>
    <property type="match status" value="1"/>
</dbReference>
<dbReference type="Proteomes" id="UP001589698">
    <property type="component" value="Unassembled WGS sequence"/>
</dbReference>
<dbReference type="InterPro" id="IPR036388">
    <property type="entry name" value="WH-like_DNA-bd_sf"/>
</dbReference>
<evidence type="ECO:0000313" key="5">
    <source>
        <dbReference type="EMBL" id="MFC0221757.1"/>
    </source>
</evidence>
<dbReference type="SMART" id="SM00421">
    <property type="entry name" value="HTH_LUXR"/>
    <property type="match status" value="1"/>
</dbReference>
<dbReference type="Pfam" id="PF00196">
    <property type="entry name" value="GerE"/>
    <property type="match status" value="1"/>
</dbReference>
<keyword evidence="6" id="KW-1185">Reference proteome</keyword>
<dbReference type="PANTHER" id="PTHR16305:SF35">
    <property type="entry name" value="TRANSCRIPTIONAL ACTIVATOR DOMAIN"/>
    <property type="match status" value="1"/>
</dbReference>
<dbReference type="InterPro" id="IPR041664">
    <property type="entry name" value="AAA_16"/>
</dbReference>
<evidence type="ECO:0000259" key="4">
    <source>
        <dbReference type="PROSITE" id="PS50043"/>
    </source>
</evidence>
<organism evidence="5 6">
    <name type="scientific">Nocardioides zeicaulis</name>
    <dbReference type="NCBI Taxonomy" id="1776857"/>
    <lineage>
        <taxon>Bacteria</taxon>
        <taxon>Bacillati</taxon>
        <taxon>Actinomycetota</taxon>
        <taxon>Actinomycetes</taxon>
        <taxon>Propionibacteriales</taxon>
        <taxon>Nocardioidaceae</taxon>
        <taxon>Nocardioides</taxon>
    </lineage>
</organism>
<proteinExistence type="predicted"/>
<dbReference type="InterPro" id="IPR000792">
    <property type="entry name" value="Tscrpt_reg_LuxR_C"/>
</dbReference>
<name>A0ABV6DYF7_9ACTN</name>
<dbReference type="PRINTS" id="PR00038">
    <property type="entry name" value="HTHLUXR"/>
</dbReference>
<feature type="region of interest" description="Disordered" evidence="3">
    <location>
        <begin position="779"/>
        <end position="799"/>
    </location>
</feature>
<evidence type="ECO:0000256" key="2">
    <source>
        <dbReference type="ARBA" id="ARBA00022840"/>
    </source>
</evidence>
<evidence type="ECO:0000256" key="1">
    <source>
        <dbReference type="ARBA" id="ARBA00022741"/>
    </source>
</evidence>
<dbReference type="InterPro" id="IPR016032">
    <property type="entry name" value="Sig_transdc_resp-reg_C-effctor"/>
</dbReference>
<evidence type="ECO:0000256" key="3">
    <source>
        <dbReference type="SAM" id="MobiDB-lite"/>
    </source>
</evidence>
<dbReference type="RefSeq" id="WP_378517430.1">
    <property type="nucleotide sequence ID" value="NZ_CBCSDI010000025.1"/>
</dbReference>
<dbReference type="PROSITE" id="PS50043">
    <property type="entry name" value="HTH_LUXR_2"/>
    <property type="match status" value="1"/>
</dbReference>
<keyword evidence="1" id="KW-0547">Nucleotide-binding</keyword>
<dbReference type="EMBL" id="JBHLXH010000001">
    <property type="protein sequence ID" value="MFC0221757.1"/>
    <property type="molecule type" value="Genomic_DNA"/>
</dbReference>
<sequence length="851" mass="90806">MRLVERDEQLRAAAAYLVDAAAGHGRLVYVGGEAGVGKTSFVETVAAQAHAVVATGWCDGSATPPPLGPLTDMLPDLPEGLWPAGASRSEVFARLLSALRAPVDGAPYLLLVEDAHWADEATLDLVRHLARRIHACRALVMVTYRPEDTIDGDGLRVLLGDTASAAGTRRIDLSPLTAEGVAALAAEHGTTGREAAELHAVTGGNAFFVTEALATRDALPRTVRDAVLARVARLDEDGRRALEVVALAGSRVEAALVGRLLRGGLSALDVPLARGLLRRSGDDVLFRHELARLAVLDEVPPGRAVHLHRCLLEALTARDVDPARLAHHAEAAGDGPAVLEHARAAGAGASALGAHREAVRQYERAVQHAHDLPVGEQARLLWDLGYEYYLTNRIEESLDAVATARGLWDSLGDTVRVGDAWRCGSRLHWFAGRTDEARRCADTAVELLEGTASPEQAMALSNRAGLSMLATQLAPTREWGARTLAVLDSLPEGTAQDARVHALNNLGTIEVTAGDLAEGTRMLEQSLAGARAADLQEHAARAYCNLISTAVAQRRHSDAFRWLDEGLSYCMDRDLDAWTTYLLALRSRLHLDRGSWTEARADAVEVLRGGTSAVGSLEPLLVLAQLDVRSGTGSPDEAFARALEMAESMGEAQRVGPTAAARCEAAWIHGDDEGIAAVTARAWPHVEAVDCPWHRGQVATWLPPDVDAGLPLSAPYALEREGRWEEAAALWVSLGSPFEQALALARSGRVDLITEAVRLFARQGATAAAARARTSLQALGAPVPRTTRASRHPHGLTPREQQVHELVARGMSDAAIAEELVISRRTAEHHVAAVLGKLGVSRRQLTGADRG</sequence>
<gene>
    <name evidence="5" type="ORF">ACFFJG_04640</name>
</gene>
<evidence type="ECO:0000313" key="6">
    <source>
        <dbReference type="Proteomes" id="UP001589698"/>
    </source>
</evidence>
<comment type="caution">
    <text evidence="5">The sequence shown here is derived from an EMBL/GenBank/DDBJ whole genome shotgun (WGS) entry which is preliminary data.</text>
</comment>
<dbReference type="InterPro" id="IPR011990">
    <property type="entry name" value="TPR-like_helical_dom_sf"/>
</dbReference>
<keyword evidence="2" id="KW-0067">ATP-binding</keyword>
<dbReference type="Pfam" id="PF13191">
    <property type="entry name" value="AAA_16"/>
    <property type="match status" value="1"/>
</dbReference>
<reference evidence="5 6" key="1">
    <citation type="submission" date="2024-09" db="EMBL/GenBank/DDBJ databases">
        <authorList>
            <person name="Sun Q."/>
            <person name="Mori K."/>
        </authorList>
    </citation>
    <scope>NUCLEOTIDE SEQUENCE [LARGE SCALE GENOMIC DNA]</scope>
    <source>
        <strain evidence="5 6">CCM 8654</strain>
    </source>
</reference>
<dbReference type="InterPro" id="IPR027417">
    <property type="entry name" value="P-loop_NTPase"/>
</dbReference>
<dbReference type="SUPFAM" id="SSF48452">
    <property type="entry name" value="TPR-like"/>
    <property type="match status" value="2"/>
</dbReference>
<accession>A0ABV6DYF7</accession>
<dbReference type="PANTHER" id="PTHR16305">
    <property type="entry name" value="TESTICULAR SOLUBLE ADENYLYL CYCLASE"/>
    <property type="match status" value="1"/>
</dbReference>
<dbReference type="Gene3D" id="1.10.10.10">
    <property type="entry name" value="Winged helix-like DNA-binding domain superfamily/Winged helix DNA-binding domain"/>
    <property type="match status" value="1"/>
</dbReference>
<dbReference type="Gene3D" id="1.25.40.10">
    <property type="entry name" value="Tetratricopeptide repeat domain"/>
    <property type="match status" value="2"/>
</dbReference>